<dbReference type="Pfam" id="PF13489">
    <property type="entry name" value="Methyltransf_23"/>
    <property type="match status" value="1"/>
</dbReference>
<dbReference type="Gene3D" id="3.40.50.150">
    <property type="entry name" value="Vaccinia Virus protein VP39"/>
    <property type="match status" value="1"/>
</dbReference>
<dbReference type="EMBL" id="RBKT01000001">
    <property type="protein sequence ID" value="RKR88045.1"/>
    <property type="molecule type" value="Genomic_DNA"/>
</dbReference>
<name>A0A495JGY3_9ACTN</name>
<gene>
    <name evidence="2" type="ORF">BDK92_2350</name>
</gene>
<dbReference type="AlphaFoldDB" id="A0A495JGY3"/>
<feature type="domain" description="C-methyltransferase" evidence="1">
    <location>
        <begin position="272"/>
        <end position="379"/>
    </location>
</feature>
<evidence type="ECO:0000259" key="1">
    <source>
        <dbReference type="Pfam" id="PF08484"/>
    </source>
</evidence>
<dbReference type="SUPFAM" id="SSF53335">
    <property type="entry name" value="S-adenosyl-L-methionine-dependent methyltransferases"/>
    <property type="match status" value="1"/>
</dbReference>
<dbReference type="InterPro" id="IPR013691">
    <property type="entry name" value="MeTrfase_14"/>
</dbReference>
<accession>A0A495JGY3</accession>
<dbReference type="RefSeq" id="WP_170208552.1">
    <property type="nucleotide sequence ID" value="NZ_RBKT01000001.1"/>
</dbReference>
<organism evidence="2 3">
    <name type="scientific">Micromonospora pisi</name>
    <dbReference type="NCBI Taxonomy" id="589240"/>
    <lineage>
        <taxon>Bacteria</taxon>
        <taxon>Bacillati</taxon>
        <taxon>Actinomycetota</taxon>
        <taxon>Actinomycetes</taxon>
        <taxon>Micromonosporales</taxon>
        <taxon>Micromonosporaceae</taxon>
        <taxon>Micromonospora</taxon>
    </lineage>
</organism>
<dbReference type="Pfam" id="PF08484">
    <property type="entry name" value="Methyltransf_14"/>
    <property type="match status" value="1"/>
</dbReference>
<dbReference type="Gene3D" id="3.40.50.720">
    <property type="entry name" value="NAD(P)-binding Rossmann-like Domain"/>
    <property type="match status" value="1"/>
</dbReference>
<comment type="caution">
    <text evidence="2">The sequence shown here is derived from an EMBL/GenBank/DDBJ whole genome shotgun (WGS) entry which is preliminary data.</text>
</comment>
<dbReference type="Proteomes" id="UP000277671">
    <property type="component" value="Unassembled WGS sequence"/>
</dbReference>
<reference evidence="2 3" key="1">
    <citation type="submission" date="2018-10" db="EMBL/GenBank/DDBJ databases">
        <title>Sequencing the genomes of 1000 actinobacteria strains.</title>
        <authorList>
            <person name="Klenk H.-P."/>
        </authorList>
    </citation>
    <scope>NUCLEOTIDE SEQUENCE [LARGE SCALE GENOMIC DNA]</scope>
    <source>
        <strain evidence="2 3">DSM 45175</strain>
    </source>
</reference>
<evidence type="ECO:0000313" key="3">
    <source>
        <dbReference type="Proteomes" id="UP000277671"/>
    </source>
</evidence>
<protein>
    <submittedName>
        <fullName evidence="2">Putative zinc binding protein</fullName>
    </submittedName>
</protein>
<dbReference type="InterPro" id="IPR029063">
    <property type="entry name" value="SAM-dependent_MTases_sf"/>
</dbReference>
<keyword evidence="3" id="KW-1185">Reference proteome</keyword>
<sequence>MSRICDACGSAALVPFADLGPIPVFCGVHWASRDEALASPLGDMRLGYCPECAYVRNLAFDPTALVYDTTMDTNLHHSPAFQTFSAELVKHLASRYPLAGATVLDIGCGQGEFLRELCHVAGCRGHGYDAMYAGPVGPDPSGAVLHSGHAPLDETTPTFDFVTSRHWFEHLDDPHGFLVRLRELAGDRPVRGYLEVPDACYDLATAGWEVIYPHVSYFDAYSLCRIVERAGWQVAETGPLFSGMFRFVEIAVNVPASATGRKLPGPADRDRQLESIAGFDNRHAAEREHWRSTIDRLLAAGDQPVLWGAGSRGVQFLHLADPDGRLAAVVDVNPRKWGRYLPVTGHQVGSPASLTDLGTRSVIITNPAYRNEIGTALRELGVNAELLVA</sequence>
<proteinExistence type="predicted"/>
<evidence type="ECO:0000313" key="2">
    <source>
        <dbReference type="EMBL" id="RKR88045.1"/>
    </source>
</evidence>
<dbReference type="CDD" id="cd02440">
    <property type="entry name" value="AdoMet_MTases"/>
    <property type="match status" value="1"/>
</dbReference>